<dbReference type="GO" id="GO:0004655">
    <property type="term" value="F:porphobilinogen synthase activity"/>
    <property type="evidence" value="ECO:0007669"/>
    <property type="project" value="UniProtKB-EC"/>
</dbReference>
<keyword evidence="7 13" id="KW-0627">Porphyrin biosynthesis</keyword>
<keyword evidence="11" id="KW-0862">Zinc</keyword>
<dbReference type="NCBIfam" id="NF006762">
    <property type="entry name" value="PRK09283.1"/>
    <property type="match status" value="1"/>
</dbReference>
<feature type="binding site" evidence="11">
    <location>
        <position position="123"/>
    </location>
    <ligand>
        <name>Zn(2+)</name>
        <dbReference type="ChEBI" id="CHEBI:29105"/>
        <note>catalytic</note>
    </ligand>
</feature>
<accession>A0A7V9AA85</accession>
<comment type="caution">
    <text evidence="15">The sequence shown here is derived from an EMBL/GenBank/DDBJ whole genome shotgun (WGS) entry which is preliminary data.</text>
</comment>
<evidence type="ECO:0000256" key="8">
    <source>
        <dbReference type="ARBA" id="ARBA00047651"/>
    </source>
</evidence>
<reference evidence="15 16" key="1">
    <citation type="submission" date="2020-07" db="EMBL/GenBank/DDBJ databases">
        <title>Thermogemmata thermophila gen. nov., sp. nov., a novel moderate thermophilic planctomycete from a Kamchatka hot spring.</title>
        <authorList>
            <person name="Elcheninov A.G."/>
            <person name="Podosokorskaya O.A."/>
            <person name="Kovaleva O.L."/>
            <person name="Novikov A."/>
            <person name="Bonch-Osmolovskaya E.A."/>
            <person name="Toshchakov S.V."/>
            <person name="Kublanov I.V."/>
        </authorList>
    </citation>
    <scope>NUCLEOTIDE SEQUENCE [LARGE SCALE GENOMIC DNA]</scope>
    <source>
        <strain evidence="15 16">2918</strain>
    </source>
</reference>
<feature type="binding site" evidence="10">
    <location>
        <position position="281"/>
    </location>
    <ligand>
        <name>5-aminolevulinate</name>
        <dbReference type="ChEBI" id="CHEBI:356416"/>
        <label>2</label>
    </ligand>
</feature>
<dbReference type="EMBL" id="JACEFB010000001">
    <property type="protein sequence ID" value="MBA2224793.1"/>
    <property type="molecule type" value="Genomic_DNA"/>
</dbReference>
<protein>
    <recommendedName>
        <fullName evidence="4 13">Delta-aminolevulinic acid dehydratase</fullName>
        <ecNumber evidence="3 13">4.2.1.24</ecNumber>
    </recommendedName>
</protein>
<keyword evidence="6 13" id="KW-0456">Lyase</keyword>
<dbReference type="Proteomes" id="UP000542342">
    <property type="component" value="Unassembled WGS sequence"/>
</dbReference>
<feature type="binding site" evidence="11">
    <location>
        <position position="125"/>
    </location>
    <ligand>
        <name>Zn(2+)</name>
        <dbReference type="ChEBI" id="CHEBI:29105"/>
        <note>catalytic</note>
    </ligand>
</feature>
<evidence type="ECO:0000256" key="7">
    <source>
        <dbReference type="ARBA" id="ARBA00023244"/>
    </source>
</evidence>
<evidence type="ECO:0000256" key="2">
    <source>
        <dbReference type="ARBA" id="ARBA00008055"/>
    </source>
</evidence>
<dbReference type="PANTHER" id="PTHR11458">
    <property type="entry name" value="DELTA-AMINOLEVULINIC ACID DEHYDRATASE"/>
    <property type="match status" value="1"/>
</dbReference>
<dbReference type="EC" id="4.2.1.24" evidence="3 13"/>
<dbReference type="PROSITE" id="PS00169">
    <property type="entry name" value="D_ALA_DEHYDRATASE"/>
    <property type="match status" value="1"/>
</dbReference>
<name>A0A7V9AA85_9BACT</name>
<dbReference type="CDD" id="cd00384">
    <property type="entry name" value="ALAD_PBGS"/>
    <property type="match status" value="1"/>
</dbReference>
<evidence type="ECO:0000256" key="12">
    <source>
        <dbReference type="PIRSR" id="PIRSR001415-5"/>
    </source>
</evidence>
<dbReference type="UniPathway" id="UPA00251">
    <property type="reaction ID" value="UER00318"/>
</dbReference>
<dbReference type="InterPro" id="IPR013785">
    <property type="entry name" value="Aldolase_TIM"/>
</dbReference>
<comment type="subunit">
    <text evidence="13">Homooctamer.</text>
</comment>
<feature type="binding site" evidence="10">
    <location>
        <position position="212"/>
    </location>
    <ligand>
        <name>5-aminolevulinate</name>
        <dbReference type="ChEBI" id="CHEBI:356416"/>
        <label>1</label>
    </ligand>
</feature>
<proteinExistence type="inferred from homology"/>
<evidence type="ECO:0000256" key="14">
    <source>
        <dbReference type="RuleBase" id="RU004161"/>
    </source>
</evidence>
<organism evidence="15 16">
    <name type="scientific">Thermogemmata fonticola</name>
    <dbReference type="NCBI Taxonomy" id="2755323"/>
    <lineage>
        <taxon>Bacteria</taxon>
        <taxon>Pseudomonadati</taxon>
        <taxon>Planctomycetota</taxon>
        <taxon>Planctomycetia</taxon>
        <taxon>Gemmatales</taxon>
        <taxon>Gemmataceae</taxon>
        <taxon>Thermogemmata</taxon>
    </lineage>
</organism>
<evidence type="ECO:0000256" key="5">
    <source>
        <dbReference type="ARBA" id="ARBA00023133"/>
    </source>
</evidence>
<keyword evidence="5" id="KW-0350">Heme biosynthesis</keyword>
<dbReference type="PANTHER" id="PTHR11458:SF0">
    <property type="entry name" value="DELTA-AMINOLEVULINIC ACID DEHYDRATASE"/>
    <property type="match status" value="1"/>
</dbReference>
<evidence type="ECO:0000256" key="3">
    <source>
        <dbReference type="ARBA" id="ARBA00012053"/>
    </source>
</evidence>
<feature type="binding site" evidence="12">
    <location>
        <position position="240"/>
    </location>
    <ligand>
        <name>Mg(2+)</name>
        <dbReference type="ChEBI" id="CHEBI:18420"/>
    </ligand>
</feature>
<comment type="similarity">
    <text evidence="2 14">Belongs to the ALAD family.</text>
</comment>
<evidence type="ECO:0000256" key="13">
    <source>
        <dbReference type="RuleBase" id="RU000515"/>
    </source>
</evidence>
<dbReference type="SMART" id="SM01004">
    <property type="entry name" value="ALAD"/>
    <property type="match status" value="1"/>
</dbReference>
<gene>
    <name evidence="15" type="primary">hemB</name>
    <name evidence="15" type="ORF">H0921_01300</name>
</gene>
<feature type="active site" description="Schiff-base intermediate with substrate" evidence="9">
    <location>
        <position position="202"/>
    </location>
</feature>
<dbReference type="InterPro" id="IPR001731">
    <property type="entry name" value="ALAD"/>
</dbReference>
<evidence type="ECO:0000256" key="9">
    <source>
        <dbReference type="PIRSR" id="PIRSR001415-1"/>
    </source>
</evidence>
<feature type="active site" description="Schiff-base intermediate with substrate" evidence="9">
    <location>
        <position position="255"/>
    </location>
</feature>
<comment type="pathway">
    <text evidence="1">Porphyrin-containing compound metabolism; protoporphyrin-IX biosynthesis; coproporphyrinogen-III from 5-aminolevulinate: step 1/4.</text>
</comment>
<dbReference type="GO" id="GO:0005829">
    <property type="term" value="C:cytosol"/>
    <property type="evidence" value="ECO:0007669"/>
    <property type="project" value="TreeGrafter"/>
</dbReference>
<dbReference type="PRINTS" id="PR00144">
    <property type="entry name" value="DALDHYDRTASE"/>
</dbReference>
<dbReference type="SUPFAM" id="SSF51569">
    <property type="entry name" value="Aldolase"/>
    <property type="match status" value="1"/>
</dbReference>
<dbReference type="GO" id="GO:0006782">
    <property type="term" value="P:protoporphyrinogen IX biosynthetic process"/>
    <property type="evidence" value="ECO:0007669"/>
    <property type="project" value="UniProtKB-UniPathway"/>
</dbReference>
<dbReference type="Gene3D" id="3.20.20.70">
    <property type="entry name" value="Aldolase class I"/>
    <property type="match status" value="1"/>
</dbReference>
<feature type="binding site" evidence="10">
    <location>
        <position position="320"/>
    </location>
    <ligand>
        <name>5-aminolevulinate</name>
        <dbReference type="ChEBI" id="CHEBI:356416"/>
        <label>2</label>
    </ligand>
</feature>
<dbReference type="InterPro" id="IPR030656">
    <property type="entry name" value="ALAD_AS"/>
</dbReference>
<sequence>MYPPFPTSRPRRLRAHPLLRDLVRETELNVADLILPLFVRPGRGIRREISSMPGNYQLSVDTLIEEVGAALSLGLRYFILFGIPESKDETGSSALREDGIIQQALRELRHTFGQEILLMTDECFCEYTSHGHCGILHQRRGSWDVDNDATLAILVEQCISHARAGADIVAPSGMMDGMVAAIRRGLDEAGFAHVAILSYAVKYASAFYGPFREAAESPPQFGDRSTYQMDPANRNEALKEAALDVNEGADLLMVKPALAYLDIIRQVKDRFGLPVAAYNVSGEYAMVKAAAAQGWLDERRVTLEILTSIRRAGADMILTYHARDVARWLKQG</sequence>
<keyword evidence="11" id="KW-0479">Metal-binding</keyword>
<comment type="catalytic activity">
    <reaction evidence="8 13">
        <text>2 5-aminolevulinate = porphobilinogen + 2 H2O + H(+)</text>
        <dbReference type="Rhea" id="RHEA:24064"/>
        <dbReference type="ChEBI" id="CHEBI:15377"/>
        <dbReference type="ChEBI" id="CHEBI:15378"/>
        <dbReference type="ChEBI" id="CHEBI:58126"/>
        <dbReference type="ChEBI" id="CHEBI:356416"/>
        <dbReference type="EC" id="4.2.1.24"/>
    </reaction>
</comment>
<dbReference type="GO" id="GO:0008270">
    <property type="term" value="F:zinc ion binding"/>
    <property type="evidence" value="ECO:0007669"/>
    <property type="project" value="TreeGrafter"/>
</dbReference>
<feature type="binding site" evidence="11">
    <location>
        <position position="133"/>
    </location>
    <ligand>
        <name>Zn(2+)</name>
        <dbReference type="ChEBI" id="CHEBI:29105"/>
        <note>catalytic</note>
    </ligand>
</feature>
<evidence type="ECO:0000313" key="16">
    <source>
        <dbReference type="Proteomes" id="UP000542342"/>
    </source>
</evidence>
<evidence type="ECO:0000256" key="10">
    <source>
        <dbReference type="PIRSR" id="PIRSR001415-2"/>
    </source>
</evidence>
<evidence type="ECO:0000313" key="15">
    <source>
        <dbReference type="EMBL" id="MBA2224793.1"/>
    </source>
</evidence>
<dbReference type="PIRSF" id="PIRSF001415">
    <property type="entry name" value="Porphbilin_synth"/>
    <property type="match status" value="1"/>
</dbReference>
<keyword evidence="16" id="KW-1185">Reference proteome</keyword>
<dbReference type="Pfam" id="PF00490">
    <property type="entry name" value="ALAD"/>
    <property type="match status" value="1"/>
</dbReference>
<evidence type="ECO:0000256" key="6">
    <source>
        <dbReference type="ARBA" id="ARBA00023239"/>
    </source>
</evidence>
<evidence type="ECO:0000256" key="4">
    <source>
        <dbReference type="ARBA" id="ARBA00020771"/>
    </source>
</evidence>
<dbReference type="AlphaFoldDB" id="A0A7V9AA85"/>
<evidence type="ECO:0000256" key="11">
    <source>
        <dbReference type="PIRSR" id="PIRSR001415-3"/>
    </source>
</evidence>
<feature type="binding site" evidence="10">
    <location>
        <position position="224"/>
    </location>
    <ligand>
        <name>5-aminolevulinate</name>
        <dbReference type="ChEBI" id="CHEBI:356416"/>
        <label>1</label>
    </ligand>
</feature>
<keyword evidence="12" id="KW-0460">Magnesium</keyword>
<dbReference type="FunFam" id="3.20.20.70:FF:000019">
    <property type="entry name" value="Delta-aminolevulinic acid dehydratase"/>
    <property type="match status" value="1"/>
</dbReference>
<evidence type="ECO:0000256" key="1">
    <source>
        <dbReference type="ARBA" id="ARBA00004694"/>
    </source>
</evidence>